<proteinExistence type="predicted"/>
<dbReference type="Proteomes" id="UP000318571">
    <property type="component" value="Chromosome 8"/>
</dbReference>
<name>A0A553N836_TIGCA</name>
<reference evidence="1 2" key="1">
    <citation type="journal article" date="2018" name="Nat. Ecol. Evol.">
        <title>Genomic signatures of mitonuclear coevolution across populations of Tigriopus californicus.</title>
        <authorList>
            <person name="Barreto F.S."/>
            <person name="Watson E.T."/>
            <person name="Lima T.G."/>
            <person name="Willett C.S."/>
            <person name="Edmands S."/>
            <person name="Li W."/>
            <person name="Burton R.S."/>
        </authorList>
    </citation>
    <scope>NUCLEOTIDE SEQUENCE [LARGE SCALE GENOMIC DNA]</scope>
    <source>
        <strain evidence="1 2">San Diego</strain>
    </source>
</reference>
<protein>
    <submittedName>
        <fullName evidence="1">Uncharacterized protein</fullName>
    </submittedName>
</protein>
<dbReference type="OrthoDB" id="10526665at2759"/>
<evidence type="ECO:0000313" key="2">
    <source>
        <dbReference type="Proteomes" id="UP000318571"/>
    </source>
</evidence>
<accession>A0A553N836</accession>
<sequence>MPVKAKNTSDPKTTALAYMGIAIGSKNLKTLKREEIDEAFTSQFIAAVTMQECALPFITKMGSKRQYQRVLHESYQFLVKYVGDQQAMENPKKKAK</sequence>
<gene>
    <name evidence="1" type="ORF">TCAL_07984</name>
</gene>
<dbReference type="AlphaFoldDB" id="A0A553N836"/>
<organism evidence="1 2">
    <name type="scientific">Tigriopus californicus</name>
    <name type="common">Marine copepod</name>
    <dbReference type="NCBI Taxonomy" id="6832"/>
    <lineage>
        <taxon>Eukaryota</taxon>
        <taxon>Metazoa</taxon>
        <taxon>Ecdysozoa</taxon>
        <taxon>Arthropoda</taxon>
        <taxon>Crustacea</taxon>
        <taxon>Multicrustacea</taxon>
        <taxon>Hexanauplia</taxon>
        <taxon>Copepoda</taxon>
        <taxon>Harpacticoida</taxon>
        <taxon>Harpacticidae</taxon>
        <taxon>Tigriopus</taxon>
    </lineage>
</organism>
<evidence type="ECO:0000313" key="1">
    <source>
        <dbReference type="EMBL" id="TRY61597.1"/>
    </source>
</evidence>
<keyword evidence="2" id="KW-1185">Reference proteome</keyword>
<comment type="caution">
    <text evidence="1">The sequence shown here is derived from an EMBL/GenBank/DDBJ whole genome shotgun (WGS) entry which is preliminary data.</text>
</comment>
<dbReference type="EMBL" id="VCGU01000459">
    <property type="protein sequence ID" value="TRY61597.1"/>
    <property type="molecule type" value="Genomic_DNA"/>
</dbReference>